<comment type="caution">
    <text evidence="1">The sequence shown here is derived from an EMBL/GenBank/DDBJ whole genome shotgun (WGS) entry which is preliminary data.</text>
</comment>
<evidence type="ECO:0000313" key="1">
    <source>
        <dbReference type="EMBL" id="KAG2571027.1"/>
    </source>
</evidence>
<accession>A0A8T0Q7Z7</accession>
<dbReference type="EMBL" id="CM029049">
    <property type="protein sequence ID" value="KAG2571027.1"/>
    <property type="molecule type" value="Genomic_DNA"/>
</dbReference>
<name>A0A8T0Q7Z7_PANVG</name>
<evidence type="ECO:0000313" key="2">
    <source>
        <dbReference type="Proteomes" id="UP000823388"/>
    </source>
</evidence>
<proteinExistence type="predicted"/>
<dbReference type="AlphaFoldDB" id="A0A8T0Q7Z7"/>
<protein>
    <submittedName>
        <fullName evidence="1">Uncharacterized protein</fullName>
    </submittedName>
</protein>
<reference evidence="1" key="1">
    <citation type="submission" date="2020-05" db="EMBL/GenBank/DDBJ databases">
        <title>WGS assembly of Panicum virgatum.</title>
        <authorList>
            <person name="Lovell J.T."/>
            <person name="Jenkins J."/>
            <person name="Shu S."/>
            <person name="Juenger T.E."/>
            <person name="Schmutz J."/>
        </authorList>
    </citation>
    <scope>NUCLEOTIDE SEQUENCE</scope>
    <source>
        <strain evidence="1">AP13</strain>
    </source>
</reference>
<keyword evidence="2" id="KW-1185">Reference proteome</keyword>
<organism evidence="1 2">
    <name type="scientific">Panicum virgatum</name>
    <name type="common">Blackwell switchgrass</name>
    <dbReference type="NCBI Taxonomy" id="38727"/>
    <lineage>
        <taxon>Eukaryota</taxon>
        <taxon>Viridiplantae</taxon>
        <taxon>Streptophyta</taxon>
        <taxon>Embryophyta</taxon>
        <taxon>Tracheophyta</taxon>
        <taxon>Spermatophyta</taxon>
        <taxon>Magnoliopsida</taxon>
        <taxon>Liliopsida</taxon>
        <taxon>Poales</taxon>
        <taxon>Poaceae</taxon>
        <taxon>PACMAD clade</taxon>
        <taxon>Panicoideae</taxon>
        <taxon>Panicodae</taxon>
        <taxon>Paniceae</taxon>
        <taxon>Panicinae</taxon>
        <taxon>Panicum</taxon>
        <taxon>Panicum sect. Hiantes</taxon>
    </lineage>
</organism>
<dbReference type="Proteomes" id="UP000823388">
    <property type="component" value="Chromosome 7K"/>
</dbReference>
<sequence length="203" mass="21959">MGRVSFTASAPVLFAPLLSSGSNLLCSRPSALQACSVSPGVACFPFLLLSSGVCWVPDPFCCYHFLQFLADSYLCASCYVCGICSLCRCPLPSSAPHACTVPPPLTGSLDSPKRLSLGGLPLRHILGDCLLLQFVRSFMMGSSMRPNTAPLHSQDEGTRHIHCLYPPFDSTSTPIVPIFFWVLYCEAPLTTMIQNMLWSTALC</sequence>
<gene>
    <name evidence="1" type="ORF">PVAP13_7KG066487</name>
</gene>